<dbReference type="PANTHER" id="PTHR31558">
    <property type="entry name" value="CW14 PROTEIN"/>
    <property type="match status" value="1"/>
</dbReference>
<dbReference type="Pfam" id="PF07059">
    <property type="entry name" value="EDR2_C"/>
    <property type="match status" value="1"/>
</dbReference>
<proteinExistence type="predicted"/>
<protein>
    <recommendedName>
        <fullName evidence="2">Protein ENHANCED DISEASE RESISTANCE 2 C-terminal domain-containing protein</fullName>
    </recommendedName>
</protein>
<reference evidence="3" key="1">
    <citation type="submission" date="2021-01" db="UniProtKB">
        <authorList>
            <consortium name="EnsemblPlants"/>
        </authorList>
    </citation>
    <scope>IDENTIFICATION</scope>
</reference>
<dbReference type="Proteomes" id="UP000594263">
    <property type="component" value="Unplaced"/>
</dbReference>
<feature type="region of interest" description="Disordered" evidence="1">
    <location>
        <begin position="1"/>
        <end position="32"/>
    </location>
</feature>
<feature type="domain" description="Protein ENHANCED DISEASE RESISTANCE 2 C-terminal" evidence="2">
    <location>
        <begin position="262"/>
        <end position="502"/>
    </location>
</feature>
<organism evidence="3 4">
    <name type="scientific">Kalanchoe fedtschenkoi</name>
    <name type="common">Lavender scallops</name>
    <name type="synonym">South American air plant</name>
    <dbReference type="NCBI Taxonomy" id="63787"/>
    <lineage>
        <taxon>Eukaryota</taxon>
        <taxon>Viridiplantae</taxon>
        <taxon>Streptophyta</taxon>
        <taxon>Embryophyta</taxon>
        <taxon>Tracheophyta</taxon>
        <taxon>Spermatophyta</taxon>
        <taxon>Magnoliopsida</taxon>
        <taxon>eudicotyledons</taxon>
        <taxon>Gunneridae</taxon>
        <taxon>Pentapetalae</taxon>
        <taxon>Saxifragales</taxon>
        <taxon>Crassulaceae</taxon>
        <taxon>Kalanchoe</taxon>
    </lineage>
</organism>
<dbReference type="EnsemblPlants" id="Kaladp0067s0231.2.v1.1">
    <property type="protein sequence ID" value="Kaladp0067s0231.2.v1.1"/>
    <property type="gene ID" value="Kaladp0067s0231.v1.1"/>
</dbReference>
<dbReference type="InterPro" id="IPR009769">
    <property type="entry name" value="EDR2_C"/>
</dbReference>
<dbReference type="Gramene" id="Kaladp0067s0231.2.v1.1">
    <property type="protein sequence ID" value="Kaladp0067s0231.2.v1.1"/>
    <property type="gene ID" value="Kaladp0067s0231.v1.1"/>
</dbReference>
<evidence type="ECO:0000313" key="4">
    <source>
        <dbReference type="Proteomes" id="UP000594263"/>
    </source>
</evidence>
<evidence type="ECO:0000259" key="2">
    <source>
        <dbReference type="Pfam" id="PF07059"/>
    </source>
</evidence>
<dbReference type="AlphaFoldDB" id="A0A7N0UI22"/>
<feature type="compositionally biased region" description="Basic residues" evidence="1">
    <location>
        <begin position="13"/>
        <end position="25"/>
    </location>
</feature>
<evidence type="ECO:0000256" key="1">
    <source>
        <dbReference type="SAM" id="MobiDB-lite"/>
    </source>
</evidence>
<keyword evidence="4" id="KW-1185">Reference proteome</keyword>
<feature type="compositionally biased region" description="Polar residues" evidence="1">
    <location>
        <begin position="1"/>
        <end position="12"/>
    </location>
</feature>
<sequence length="519" mass="58130">MGTCVSTPANNIKSKKQHGFKKHNGKVAGHTDTKKVNSDSVARVADFAMSKLLHMSLGKGTKTARKRAEVTNSTIHVTQMQWHEFDANVICQEEAWFDSVSILESDSDDDFISVHGDGTGQVIQYEAASCILEGGCKYEEFHGSILKIDGGKADDVSGKKMKLLEYSHGSFKGLKEDRRNSVELVKARLVPSMSFNDKIINSANLPQSQRRKSTVIRLSVTRTSIDGVEATELCETKKFLYRPKAGLQVPFCAIDNPSPGCWSLIPPSIFHLRGESYFKDKRKSPAPDYNPYIPIGVDLFACPRKVNHIGQQLDLPNVKGCGSMPPLLIVNIQIPTYPAPMFVGDGDGEGLSLVLYFKVSETFEKDISPHFRESIKRLIDDEMEKVKGFTKESVVPYRERLKIMASVVNPEALGLSSAERKLLQAYNEKPVLSRPQHSFYKGANYFEIDIDVHRFSYISRKGLDSFRDRLKYGTLNLGLTIQAQKPEELPEQVLCCLRLNKIHFVNHGQIPTIMTLKDQ</sequence>
<dbReference type="EnsemblPlants" id="Kaladp0067s0231.1.v1.1">
    <property type="protein sequence ID" value="Kaladp0067s0231.1.v1.1"/>
    <property type="gene ID" value="Kaladp0067s0231.v1.1"/>
</dbReference>
<name>A0A7N0UI22_KALFE</name>
<dbReference type="OMA" id="LMDHASF"/>
<evidence type="ECO:0000313" key="3">
    <source>
        <dbReference type="EnsemblPlants" id="Kaladp0067s0231.2.v1.1"/>
    </source>
</evidence>
<dbReference type="PANTHER" id="PTHR31558:SF16">
    <property type="entry name" value="FAMILY PROTEIN, PUTATIVE (DUF1336)-RELATED"/>
    <property type="match status" value="1"/>
</dbReference>
<dbReference type="Gramene" id="Kaladp0067s0231.1.v1.1">
    <property type="protein sequence ID" value="Kaladp0067s0231.1.v1.1"/>
    <property type="gene ID" value="Kaladp0067s0231.v1.1"/>
</dbReference>
<accession>A0A7N0UI22</accession>